<reference evidence="2 3" key="1">
    <citation type="submission" date="2023-11" db="EMBL/GenBank/DDBJ databases">
        <title>MicrobeMod: A computational toolkit for identifying prokaryotic methylation and restriction-modification with nanopore sequencing.</title>
        <authorList>
            <person name="Crits-Christoph A."/>
            <person name="Kang S.C."/>
            <person name="Lee H."/>
            <person name="Ostrov N."/>
        </authorList>
    </citation>
    <scope>NUCLEOTIDE SEQUENCE [LARGE SCALE GENOMIC DNA]</scope>
    <source>
        <strain evidence="2 3">DSMZ 16071</strain>
    </source>
</reference>
<proteinExistence type="predicted"/>
<dbReference type="InterPro" id="IPR007487">
    <property type="entry name" value="ABC_transpt-TYRBP-like"/>
</dbReference>
<feature type="signal peptide" evidence="1">
    <location>
        <begin position="1"/>
        <end position="28"/>
    </location>
</feature>
<keyword evidence="3" id="KW-1185">Reference proteome</keyword>
<dbReference type="PANTHER" id="PTHR35271:SF1">
    <property type="entry name" value="ABC TRANSPORTER, SUBSTRATE-BINDING LIPOPROTEIN"/>
    <property type="match status" value="1"/>
</dbReference>
<organism evidence="2 3">
    <name type="scientific">Kangiella aquimarina</name>
    <dbReference type="NCBI Taxonomy" id="261965"/>
    <lineage>
        <taxon>Bacteria</taxon>
        <taxon>Pseudomonadati</taxon>
        <taxon>Pseudomonadota</taxon>
        <taxon>Gammaproteobacteria</taxon>
        <taxon>Kangiellales</taxon>
        <taxon>Kangiellaceae</taxon>
        <taxon>Kangiella</taxon>
    </lineage>
</organism>
<feature type="chain" id="PRO_5045152094" evidence="1">
    <location>
        <begin position="29"/>
        <end position="337"/>
    </location>
</feature>
<protein>
    <submittedName>
        <fullName evidence="2">ABC transporter substrate binding protein</fullName>
    </submittedName>
</protein>
<name>A0ABZ0X1H0_9GAMM</name>
<keyword evidence="1" id="KW-0732">Signal</keyword>
<evidence type="ECO:0000256" key="1">
    <source>
        <dbReference type="SAM" id="SignalP"/>
    </source>
</evidence>
<sequence>MDCFLRAFKTYNKLLLALFLLAGGFPFAYTAQEQGENSPPQKQITIIAQHFSSNYSTIAKSLSLSSLADDYRIVNISLEDWKILKPQSELIISLGYSPLEELLKSEYQGPVLAALITSQEWKELVSQIPPPSSISAIFYDPDPQRQIVLGKLLLPLSKSVGVMYSMDSPYFLEGYESAINATGLNLQTIQIKQASEVARQFPALSQNSDFIIAQPDPVIYNSQTLPRVLLSSYRQRKVIIGYSVGLVNAGAVATTFTTPEMLIDDLRESANKMLTHGFKNFIRHSAYYDIKYNSEVARSLGLDMVSKETLQSELNKLNLSAYEENNLEQIPSEKDQL</sequence>
<dbReference type="RefSeq" id="WP_018624695.1">
    <property type="nucleotide sequence ID" value="NZ_CP140158.1"/>
</dbReference>
<dbReference type="PANTHER" id="PTHR35271">
    <property type="entry name" value="ABC TRANSPORTER, SUBSTRATE-BINDING LIPOPROTEIN-RELATED"/>
    <property type="match status" value="1"/>
</dbReference>
<evidence type="ECO:0000313" key="3">
    <source>
        <dbReference type="Proteomes" id="UP001324185"/>
    </source>
</evidence>
<evidence type="ECO:0000313" key="2">
    <source>
        <dbReference type="EMBL" id="WQG84234.1"/>
    </source>
</evidence>
<dbReference type="Pfam" id="PF04392">
    <property type="entry name" value="ABC_sub_bind"/>
    <property type="match status" value="1"/>
</dbReference>
<gene>
    <name evidence="2" type="ORF">SR900_07085</name>
</gene>
<dbReference type="Gene3D" id="3.40.50.2300">
    <property type="match status" value="1"/>
</dbReference>
<dbReference type="Proteomes" id="UP001324185">
    <property type="component" value="Chromosome"/>
</dbReference>
<accession>A0ABZ0X1H0</accession>
<dbReference type="EMBL" id="CP140158">
    <property type="protein sequence ID" value="WQG84234.1"/>
    <property type="molecule type" value="Genomic_DNA"/>
</dbReference>